<reference evidence="2" key="1">
    <citation type="submission" date="2020-07" db="EMBL/GenBank/DDBJ databases">
        <title>Clarias magur genome sequencing, assembly and annotation.</title>
        <authorList>
            <person name="Kushwaha B."/>
            <person name="Kumar R."/>
            <person name="Das P."/>
            <person name="Joshi C.G."/>
            <person name="Kumar D."/>
            <person name="Nagpure N.S."/>
            <person name="Pandey M."/>
            <person name="Agarwal S."/>
            <person name="Srivastava S."/>
            <person name="Singh M."/>
            <person name="Sahoo L."/>
            <person name="Jayasankar P."/>
            <person name="Meher P.K."/>
            <person name="Koringa P.G."/>
            <person name="Iquebal M.A."/>
            <person name="Das S.P."/>
            <person name="Bit A."/>
            <person name="Patnaik S."/>
            <person name="Patel N."/>
            <person name="Shah T.M."/>
            <person name="Hinsu A."/>
            <person name="Jena J.K."/>
        </authorList>
    </citation>
    <scope>NUCLEOTIDE SEQUENCE</scope>
    <source>
        <strain evidence="2">CIFAMagur01</strain>
        <tissue evidence="2">Testis</tissue>
    </source>
</reference>
<dbReference type="AlphaFoldDB" id="A0A8J4TYY0"/>
<protein>
    <submittedName>
        <fullName evidence="2">Uncharacterized protein</fullName>
    </submittedName>
</protein>
<keyword evidence="3" id="KW-1185">Reference proteome</keyword>
<dbReference type="EMBL" id="QNUK01000752">
    <property type="protein sequence ID" value="KAF5889917.1"/>
    <property type="molecule type" value="Genomic_DNA"/>
</dbReference>
<proteinExistence type="predicted"/>
<sequence length="55" mass="6029">MSKIMVTVVEVSIVLCVLGERDTVSDLQAVVNHQSQQDPLRHLAALPLLLQPILP</sequence>
<name>A0A8J4TYY0_CLAMG</name>
<comment type="caution">
    <text evidence="2">The sequence shown here is derived from an EMBL/GenBank/DDBJ whole genome shotgun (WGS) entry which is preliminary data.</text>
</comment>
<feature type="signal peptide" evidence="1">
    <location>
        <begin position="1"/>
        <end position="19"/>
    </location>
</feature>
<evidence type="ECO:0000313" key="2">
    <source>
        <dbReference type="EMBL" id="KAF5889917.1"/>
    </source>
</evidence>
<keyword evidence="1" id="KW-0732">Signal</keyword>
<accession>A0A8J4TYY0</accession>
<evidence type="ECO:0000256" key="1">
    <source>
        <dbReference type="SAM" id="SignalP"/>
    </source>
</evidence>
<evidence type="ECO:0000313" key="3">
    <source>
        <dbReference type="Proteomes" id="UP000727407"/>
    </source>
</evidence>
<organism evidence="2 3">
    <name type="scientific">Clarias magur</name>
    <name type="common">Asian catfish</name>
    <name type="synonym">Macropteronotus magur</name>
    <dbReference type="NCBI Taxonomy" id="1594786"/>
    <lineage>
        <taxon>Eukaryota</taxon>
        <taxon>Metazoa</taxon>
        <taxon>Chordata</taxon>
        <taxon>Craniata</taxon>
        <taxon>Vertebrata</taxon>
        <taxon>Euteleostomi</taxon>
        <taxon>Actinopterygii</taxon>
        <taxon>Neopterygii</taxon>
        <taxon>Teleostei</taxon>
        <taxon>Ostariophysi</taxon>
        <taxon>Siluriformes</taxon>
        <taxon>Clariidae</taxon>
        <taxon>Clarias</taxon>
    </lineage>
</organism>
<dbReference type="Proteomes" id="UP000727407">
    <property type="component" value="Unassembled WGS sequence"/>
</dbReference>
<feature type="chain" id="PRO_5035153727" evidence="1">
    <location>
        <begin position="20"/>
        <end position="55"/>
    </location>
</feature>
<gene>
    <name evidence="2" type="ORF">DAT39_020383</name>
</gene>